<dbReference type="Proteomes" id="UP000521872">
    <property type="component" value="Unassembled WGS sequence"/>
</dbReference>
<protein>
    <recommendedName>
        <fullName evidence="7">PROP1-like PPR domain-containing protein</fullName>
    </recommendedName>
</protein>
<feature type="compositionally biased region" description="Low complexity" evidence="6">
    <location>
        <begin position="1276"/>
        <end position="1290"/>
    </location>
</feature>
<dbReference type="EMBL" id="JAACJL010000032">
    <property type="protein sequence ID" value="KAF4616032.1"/>
    <property type="molecule type" value="Genomic_DNA"/>
</dbReference>
<feature type="compositionally biased region" description="Gly residues" evidence="6">
    <location>
        <begin position="40"/>
        <end position="49"/>
    </location>
</feature>
<dbReference type="InterPro" id="IPR002885">
    <property type="entry name" value="PPR_rpt"/>
</dbReference>
<dbReference type="InterPro" id="IPR033443">
    <property type="entry name" value="PROP1-like_PPR_dom"/>
</dbReference>
<evidence type="ECO:0000313" key="9">
    <source>
        <dbReference type="Proteomes" id="UP000521872"/>
    </source>
</evidence>
<evidence type="ECO:0000256" key="5">
    <source>
        <dbReference type="PROSITE-ProRule" id="PRU00708"/>
    </source>
</evidence>
<evidence type="ECO:0000256" key="6">
    <source>
        <dbReference type="SAM" id="MobiDB-lite"/>
    </source>
</evidence>
<keyword evidence="2" id="KW-0677">Repeat</keyword>
<feature type="region of interest" description="Disordered" evidence="6">
    <location>
        <begin position="167"/>
        <end position="200"/>
    </location>
</feature>
<dbReference type="NCBIfam" id="TIGR00756">
    <property type="entry name" value="PPR"/>
    <property type="match status" value="3"/>
</dbReference>
<feature type="compositionally biased region" description="Polar residues" evidence="6">
    <location>
        <begin position="189"/>
        <end position="200"/>
    </location>
</feature>
<dbReference type="Pfam" id="PF01535">
    <property type="entry name" value="PPR"/>
    <property type="match status" value="2"/>
</dbReference>
<evidence type="ECO:0000259" key="7">
    <source>
        <dbReference type="Pfam" id="PF17177"/>
    </source>
</evidence>
<feature type="region of interest" description="Disordered" evidence="6">
    <location>
        <begin position="102"/>
        <end position="125"/>
    </location>
</feature>
<dbReference type="PANTHER" id="PTHR47447">
    <property type="entry name" value="OS03G0856100 PROTEIN"/>
    <property type="match status" value="1"/>
</dbReference>
<keyword evidence="9" id="KW-1185">Reference proteome</keyword>
<comment type="similarity">
    <text evidence="1">Belongs to the CCM1 family.</text>
</comment>
<feature type="repeat" description="PPR" evidence="5">
    <location>
        <begin position="440"/>
        <end position="470"/>
    </location>
</feature>
<proteinExistence type="inferred from homology"/>
<comment type="caution">
    <text evidence="8">The sequence shown here is derived from an EMBL/GenBank/DDBJ whole genome shotgun (WGS) entry which is preliminary data.</text>
</comment>
<evidence type="ECO:0000256" key="4">
    <source>
        <dbReference type="ARBA" id="ARBA00044511"/>
    </source>
</evidence>
<name>A0A8H4VNF0_9AGAR</name>
<gene>
    <name evidence="8" type="ORF">D9613_011376</name>
</gene>
<feature type="compositionally biased region" description="Polar residues" evidence="6">
    <location>
        <begin position="103"/>
        <end position="114"/>
    </location>
</feature>
<feature type="domain" description="PROP1-like PPR" evidence="7">
    <location>
        <begin position="1002"/>
        <end position="1139"/>
    </location>
</feature>
<dbReference type="Pfam" id="PF17177">
    <property type="entry name" value="PPR_long"/>
    <property type="match status" value="1"/>
</dbReference>
<feature type="region of interest" description="Disordered" evidence="6">
    <location>
        <begin position="1269"/>
        <end position="1293"/>
    </location>
</feature>
<reference evidence="8 9" key="1">
    <citation type="submission" date="2019-12" db="EMBL/GenBank/DDBJ databases">
        <authorList>
            <person name="Floudas D."/>
            <person name="Bentzer J."/>
            <person name="Ahren D."/>
            <person name="Johansson T."/>
            <person name="Persson P."/>
            <person name="Tunlid A."/>
        </authorList>
    </citation>
    <scope>NUCLEOTIDE SEQUENCE [LARGE SCALE GENOMIC DNA]</scope>
    <source>
        <strain evidence="8 9">CBS 102.39</strain>
    </source>
</reference>
<comment type="subunit">
    <text evidence="4">Binds to mitochondrial small subunit 15S rRNA.</text>
</comment>
<sequence>MLPHIIHSTTRAVAVVQNQTHTIRNVLQLQSSGPSSGSGSSWGNGPGPGGSKYAGSRFYAGYNSAGRAVTQANAVTSNDGSLSQNDENDDFVIRRPALPLSTVPRSQRPRSASVSMGVKGGTGRSKKMSVLTTVLTSRGIHAFAQGESLSSAKEKLLTETVPSPPLIVRRNSTSAPLSPLLTPSDEPVRQQQPQSNTSVAEDSFVTKLQTLARSNNELAVVDVIRRMLITHEKPTVQQINAGLHALSQTRPSGEPLTKIIELHNTMLERSVVANTQTYECLIDALLTRDLEVQKVINSLETRMKRAPLVGRLEAATIEADEARVEQLKQEDNFSSAMSLFEGVLATGAKDQLSYKTYNKLLLACAYYNDVNSAIHVFAQLESHKDGKIGFVAYRAMISVFSKVQRIEDAEQVFEAFLASAKNGRLYRFPVTQAEAERKAHIMIWNAMIEAYFRAGQPDKAIGMIERMLQSSAGDHFTPADVPVPTSSTFATVIAGFITTGDLPSALNWFNNLLAQERTPSNPFEGLGGKAMRPDSSAWHLMLDALAESGNLGELNRLYTIYKDVAEQDNLQIRPADHVIVHHGNMANLDNLDDSTALQTLQFLLNDIADRELTQQTWAMKIDICNNFVSRGNIEIPTHAMVSSVLQDIQTLGNTMPAHHLVWLQRVAVQFIEHVYASAAEGIAQLPFVSALDLSRMGATVGLRHELRFAPYFLHAYGQTKALNLISFADLTVQDWSIILSYAAQFEANSLKGNPEGLVAVPNFAYNGLASLLEDMARHGVAFDAFDSETQKTVLEVLGSSYGEHERDQYLARLGPSYLEGAKQFDQLKYAALEDALSHSSDSGSVASGFQSDMSQSPVESVKPMLRIDKYLSRAIDDVLRSNSKTEPEQKALDAFAIFEDGLKKGLSPQLLTVARLIELLGRKKELDKVRELYTTAQSVLPLLNSHQQMLAWVKIEDSMIIALAHAGHMDAAHVHRLRVLEHGGCPSADSYGVLIQNVKDTTDDASAALSLFQEAIERGVKPNLYLYNNIISKLSKARKADYALELFQQMKASGVKPSSITYGAVIGACARVGDVLAADSLFNEMVAAPDFRPRVPPYNTMMQLYTTTKPNRSSVLHFRHEMHKAGVKPSAHTYKLLLDAFGSIEPVDLPGMERVFADLQKDTSVPITGAQFASLINAYGCVAKDLDKALSVFESMHTVPRAPAADAVVFEAIINVIVAHKRTDLIPLYINKMNEAGVHMTAYIANFLIKGYANVNDMEQARAVFESLSDPPTGVAAPNNHAPHSPSSSPEVPLMEPVYREASPSTWEVMVRAELGAGNRGAAIELLERLRERQYPEAVYNRIGGVLTDHTMPL</sequence>
<dbReference type="InterPro" id="IPR011990">
    <property type="entry name" value="TPR-like_helical_dom_sf"/>
</dbReference>
<organism evidence="8 9">
    <name type="scientific">Agrocybe pediades</name>
    <dbReference type="NCBI Taxonomy" id="84607"/>
    <lineage>
        <taxon>Eukaryota</taxon>
        <taxon>Fungi</taxon>
        <taxon>Dikarya</taxon>
        <taxon>Basidiomycota</taxon>
        <taxon>Agaricomycotina</taxon>
        <taxon>Agaricomycetes</taxon>
        <taxon>Agaricomycetidae</taxon>
        <taxon>Agaricales</taxon>
        <taxon>Agaricineae</taxon>
        <taxon>Strophariaceae</taxon>
        <taxon>Agrocybe</taxon>
    </lineage>
</organism>
<feature type="repeat" description="PPR" evidence="5">
    <location>
        <begin position="1023"/>
        <end position="1057"/>
    </location>
</feature>
<feature type="region of interest" description="Disordered" evidence="6">
    <location>
        <begin position="29"/>
        <end position="49"/>
    </location>
</feature>
<feature type="repeat" description="PPR" evidence="5">
    <location>
        <begin position="1058"/>
        <end position="1088"/>
    </location>
</feature>
<dbReference type="PANTHER" id="PTHR47447:SF23">
    <property type="entry name" value="PENTACOTRIPEPTIDE-REPEAT REGION OF PRORP DOMAIN-CONTAINING PROTEIN"/>
    <property type="match status" value="1"/>
</dbReference>
<evidence type="ECO:0000313" key="8">
    <source>
        <dbReference type="EMBL" id="KAF4616032.1"/>
    </source>
</evidence>
<dbReference type="PROSITE" id="PS51375">
    <property type="entry name" value="PPR"/>
    <property type="match status" value="3"/>
</dbReference>
<evidence type="ECO:0000256" key="1">
    <source>
        <dbReference type="ARBA" id="ARBA00006192"/>
    </source>
</evidence>
<comment type="function">
    <text evidence="3">Regulates mitochondrial small subunit maturation by controlling 15S rRNA 5'-end processing. Localizes to the 5' precursor of the 15S rRNA in a position that is subsequently occupied by mS47 in the mature yeast mtSSU. Uses structure and sequence-specific RNA recognition, binding to a single-stranded region of the precursor and specifically recognizing bases -6 to -1. The exchange of Ccm1 for mS47 is coupled to the irreversible removal of precursor rRNA that is accompanied by conformational changes of the mitoribosomal proteins uS5m and mS26. These conformational changes signal completion of 5'-end rRNA processing through protection of the mature 5'-end of the 15S rRNA and stabilization of mS47. The removal of the 5' precursor together with the dissociation of Ccm1 may be catalyzed by the 5'-3' exoribonuclease Pet127. Involved in the specific removal of group I introns in mitochondrial encoded transcripts.</text>
</comment>
<dbReference type="Gene3D" id="1.25.40.10">
    <property type="entry name" value="Tetratricopeptide repeat domain"/>
    <property type="match status" value="3"/>
</dbReference>
<accession>A0A8H4VNF0</accession>
<evidence type="ECO:0000256" key="3">
    <source>
        <dbReference type="ARBA" id="ARBA00044493"/>
    </source>
</evidence>
<evidence type="ECO:0000256" key="2">
    <source>
        <dbReference type="ARBA" id="ARBA00022737"/>
    </source>
</evidence>